<accession>A0A9J6CAW4</accession>
<dbReference type="GO" id="GO:0002755">
    <property type="term" value="P:MyD88-dependent toll-like receptor signaling pathway"/>
    <property type="evidence" value="ECO:0007669"/>
    <property type="project" value="InterPro"/>
</dbReference>
<protein>
    <submittedName>
        <fullName evidence="7">Uncharacterized protein</fullName>
    </submittedName>
</protein>
<dbReference type="Proteomes" id="UP001107558">
    <property type="component" value="Chromosome 2"/>
</dbReference>
<comment type="subcellular location">
    <subcellularLocation>
        <location evidence="1">Cytoplasm</location>
    </subcellularLocation>
</comment>
<dbReference type="GO" id="GO:0043123">
    <property type="term" value="P:positive regulation of canonical NF-kappaB signal transduction"/>
    <property type="evidence" value="ECO:0007669"/>
    <property type="project" value="InterPro"/>
</dbReference>
<dbReference type="InterPro" id="IPR011029">
    <property type="entry name" value="DEATH-like_dom_sf"/>
</dbReference>
<dbReference type="Gene3D" id="3.40.50.10140">
    <property type="entry name" value="Toll/interleukin-1 receptor homology (TIR) domain"/>
    <property type="match status" value="1"/>
</dbReference>
<dbReference type="GO" id="GO:0050830">
    <property type="term" value="P:defense response to Gram-positive bacterium"/>
    <property type="evidence" value="ECO:0007669"/>
    <property type="project" value="TreeGrafter"/>
</dbReference>
<evidence type="ECO:0000256" key="2">
    <source>
        <dbReference type="ARBA" id="ARBA00022490"/>
    </source>
</evidence>
<dbReference type="InterPro" id="IPR035897">
    <property type="entry name" value="Toll_tir_struct_dom_sf"/>
</dbReference>
<feature type="domain" description="TIR" evidence="6">
    <location>
        <begin position="168"/>
        <end position="299"/>
    </location>
</feature>
<gene>
    <name evidence="7" type="ORF">PVAND_008852</name>
</gene>
<sequence length="464" mass="54405">MAIRNNNEVIEHRINFEEIPLNALRKRTREKLSVLLNPEKVLRSEDGYCRDWRGLFSFSGLSQSEYTLISQSHDKMSTLLDLWIRKNSENDHKVNLSQLQQCFELIDRYDIYDDTLSLLSDDAQAFLSKSQSINLENRSKFEVLKAEPDNDIITIRDVEYIEKGLSLPIYDALVIYSDKDIEFASELIERLEKVGFLLCAKDRDLLPGLSFESDAMLNLLSKRCKKLIVIISKAFLQSPMQIFMTNFAQALGIENKQRKIIPCLLEPCDLPQMLRYCFRLDYYRNNKLFDFWEKLEVSLKEHKREIKIEAIEKSKLHTHTEEPPSIYKFSESVSTDIPKKEIKQQFIPLPKLRSSSSAVNLDTIGNGSELKYKNKHSQSTLWLNGTTETNEAQSMESSVKLKRKKWYSMFLPPKEKFKTKINDEFPEEEEQKLKEKKEKKPKKLWFESKKKRDKQKEKVAAFAI</sequence>
<dbReference type="AlphaFoldDB" id="A0A9J6CAW4"/>
<dbReference type="PROSITE" id="PS50104">
    <property type="entry name" value="TIR"/>
    <property type="match status" value="1"/>
</dbReference>
<dbReference type="SMART" id="SM00255">
    <property type="entry name" value="TIR"/>
    <property type="match status" value="1"/>
</dbReference>
<name>A0A9J6CAW4_POLVA</name>
<dbReference type="GO" id="GO:0005886">
    <property type="term" value="C:plasma membrane"/>
    <property type="evidence" value="ECO:0007669"/>
    <property type="project" value="TreeGrafter"/>
</dbReference>
<reference evidence="7" key="1">
    <citation type="submission" date="2021-03" db="EMBL/GenBank/DDBJ databases">
        <title>Chromosome level genome of the anhydrobiotic midge Polypedilum vanderplanki.</title>
        <authorList>
            <person name="Yoshida Y."/>
            <person name="Kikawada T."/>
            <person name="Gusev O."/>
        </authorList>
    </citation>
    <scope>NUCLEOTIDE SEQUENCE</scope>
    <source>
        <strain evidence="7">NIAS01</strain>
        <tissue evidence="7">Whole body or cell culture</tissue>
    </source>
</reference>
<feature type="compositionally biased region" description="Basic and acidic residues" evidence="4">
    <location>
        <begin position="431"/>
        <end position="441"/>
    </location>
</feature>
<dbReference type="SUPFAM" id="SSF52200">
    <property type="entry name" value="Toll/Interleukin receptor TIR domain"/>
    <property type="match status" value="1"/>
</dbReference>
<evidence type="ECO:0000313" key="8">
    <source>
        <dbReference type="Proteomes" id="UP001107558"/>
    </source>
</evidence>
<keyword evidence="3" id="KW-0395">Inflammatory response</keyword>
<dbReference type="GO" id="GO:0034142">
    <property type="term" value="P:toll-like receptor 4 signaling pathway"/>
    <property type="evidence" value="ECO:0007669"/>
    <property type="project" value="TreeGrafter"/>
</dbReference>
<evidence type="ECO:0000259" key="5">
    <source>
        <dbReference type="PROSITE" id="PS50017"/>
    </source>
</evidence>
<proteinExistence type="predicted"/>
<dbReference type="OrthoDB" id="10037120at2759"/>
<evidence type="ECO:0000256" key="1">
    <source>
        <dbReference type="ARBA" id="ARBA00004496"/>
    </source>
</evidence>
<dbReference type="GO" id="GO:0070976">
    <property type="term" value="F:TIR domain binding"/>
    <property type="evidence" value="ECO:0007669"/>
    <property type="project" value="InterPro"/>
</dbReference>
<evidence type="ECO:0000259" key="6">
    <source>
        <dbReference type="PROSITE" id="PS50104"/>
    </source>
</evidence>
<dbReference type="SUPFAM" id="SSF47986">
    <property type="entry name" value="DEATH domain"/>
    <property type="match status" value="1"/>
</dbReference>
<dbReference type="PANTHER" id="PTHR15079">
    <property type="entry name" value="MYD88"/>
    <property type="match status" value="1"/>
</dbReference>
<organism evidence="7 8">
    <name type="scientific">Polypedilum vanderplanki</name>
    <name type="common">Sleeping chironomid midge</name>
    <dbReference type="NCBI Taxonomy" id="319348"/>
    <lineage>
        <taxon>Eukaryota</taxon>
        <taxon>Metazoa</taxon>
        <taxon>Ecdysozoa</taxon>
        <taxon>Arthropoda</taxon>
        <taxon>Hexapoda</taxon>
        <taxon>Insecta</taxon>
        <taxon>Pterygota</taxon>
        <taxon>Neoptera</taxon>
        <taxon>Endopterygota</taxon>
        <taxon>Diptera</taxon>
        <taxon>Nematocera</taxon>
        <taxon>Chironomoidea</taxon>
        <taxon>Chironomidae</taxon>
        <taxon>Chironominae</taxon>
        <taxon>Polypedilum</taxon>
        <taxon>Polypedilum</taxon>
    </lineage>
</organism>
<evidence type="ECO:0000313" key="7">
    <source>
        <dbReference type="EMBL" id="KAG5679273.1"/>
    </source>
</evidence>
<dbReference type="GO" id="GO:0045087">
    <property type="term" value="P:innate immune response"/>
    <property type="evidence" value="ECO:0007669"/>
    <property type="project" value="TreeGrafter"/>
</dbReference>
<dbReference type="EMBL" id="JADBJN010000002">
    <property type="protein sequence ID" value="KAG5679273.1"/>
    <property type="molecule type" value="Genomic_DNA"/>
</dbReference>
<dbReference type="InterPro" id="IPR017281">
    <property type="entry name" value="Myelin_different_resp_MyD88"/>
</dbReference>
<evidence type="ECO:0000256" key="3">
    <source>
        <dbReference type="ARBA" id="ARBA00023198"/>
    </source>
</evidence>
<comment type="caution">
    <text evidence="7">The sequence shown here is derived from an EMBL/GenBank/DDBJ whole genome shotgun (WGS) entry which is preliminary data.</text>
</comment>
<evidence type="ECO:0000256" key="4">
    <source>
        <dbReference type="SAM" id="MobiDB-lite"/>
    </source>
</evidence>
<dbReference type="GO" id="GO:0035325">
    <property type="term" value="F:Toll-like receptor binding"/>
    <property type="evidence" value="ECO:0007669"/>
    <property type="project" value="TreeGrafter"/>
</dbReference>
<dbReference type="PANTHER" id="PTHR15079:SF3">
    <property type="entry name" value="MYELOID DIFFERENTIATION PRIMARY RESPONSE PROTEIN MYD88"/>
    <property type="match status" value="1"/>
</dbReference>
<dbReference type="GO" id="GO:0008063">
    <property type="term" value="P:Toll signaling pathway"/>
    <property type="evidence" value="ECO:0007669"/>
    <property type="project" value="TreeGrafter"/>
</dbReference>
<dbReference type="Pfam" id="PF13676">
    <property type="entry name" value="TIR_2"/>
    <property type="match status" value="1"/>
</dbReference>
<dbReference type="InterPro" id="IPR000157">
    <property type="entry name" value="TIR_dom"/>
</dbReference>
<feature type="domain" description="Death" evidence="5">
    <location>
        <begin position="51"/>
        <end position="119"/>
    </location>
</feature>
<dbReference type="Gene3D" id="1.10.533.10">
    <property type="entry name" value="Death Domain, Fas"/>
    <property type="match status" value="1"/>
</dbReference>
<dbReference type="GO" id="GO:0005737">
    <property type="term" value="C:cytoplasm"/>
    <property type="evidence" value="ECO:0007669"/>
    <property type="project" value="UniProtKB-SubCell"/>
</dbReference>
<dbReference type="InterPro" id="IPR000488">
    <property type="entry name" value="Death_dom"/>
</dbReference>
<dbReference type="PROSITE" id="PS50017">
    <property type="entry name" value="DEATH_DOMAIN"/>
    <property type="match status" value="1"/>
</dbReference>
<keyword evidence="2" id="KW-0963">Cytoplasm</keyword>
<feature type="region of interest" description="Disordered" evidence="4">
    <location>
        <begin position="421"/>
        <end position="441"/>
    </location>
</feature>
<keyword evidence="8" id="KW-1185">Reference proteome</keyword>